<proteinExistence type="predicted"/>
<dbReference type="Proteomes" id="UP000523821">
    <property type="component" value="Unassembled WGS sequence"/>
</dbReference>
<comment type="caution">
    <text evidence="1">The sequence shown here is derived from an EMBL/GenBank/DDBJ whole genome shotgun (WGS) entry which is preliminary data.</text>
</comment>
<organism evidence="1 2">
    <name type="scientific">Prosthecomicrobium pneumaticum</name>
    <dbReference type="NCBI Taxonomy" id="81895"/>
    <lineage>
        <taxon>Bacteria</taxon>
        <taxon>Pseudomonadati</taxon>
        <taxon>Pseudomonadota</taxon>
        <taxon>Alphaproteobacteria</taxon>
        <taxon>Hyphomicrobiales</taxon>
        <taxon>Kaistiaceae</taxon>
        <taxon>Prosthecomicrobium</taxon>
    </lineage>
</organism>
<accession>A0A7W9L1P3</accession>
<keyword evidence="2" id="KW-1185">Reference proteome</keyword>
<evidence type="ECO:0000313" key="2">
    <source>
        <dbReference type="Proteomes" id="UP000523821"/>
    </source>
</evidence>
<name>A0A7W9L1P3_9HYPH</name>
<dbReference type="RefSeq" id="WP_183855041.1">
    <property type="nucleotide sequence ID" value="NZ_JACHOO010000003.1"/>
</dbReference>
<dbReference type="SUPFAM" id="SSF51316">
    <property type="entry name" value="Mss4-like"/>
    <property type="match status" value="1"/>
</dbReference>
<evidence type="ECO:0000313" key="1">
    <source>
        <dbReference type="EMBL" id="MBB5752858.1"/>
    </source>
</evidence>
<dbReference type="EMBL" id="JACHOO010000003">
    <property type="protein sequence ID" value="MBB5752858.1"/>
    <property type="molecule type" value="Genomic_DNA"/>
</dbReference>
<protein>
    <submittedName>
        <fullName evidence="1">Uncharacterized protein</fullName>
    </submittedName>
</protein>
<sequence length="88" mass="9832">MSEQTFREVYGHHHPDSLRNAAARITRKRLGGPTHLTFPAMPELIAIPAASLDDPSRFHPAALTYAIRGEAWDPIDETLPRFERMPGG</sequence>
<dbReference type="InterPro" id="IPR011057">
    <property type="entry name" value="Mss4-like_sf"/>
</dbReference>
<dbReference type="AlphaFoldDB" id="A0A7W9L1P3"/>
<gene>
    <name evidence="1" type="ORF">GGQ63_001912</name>
</gene>
<reference evidence="1 2" key="1">
    <citation type="submission" date="2020-08" db="EMBL/GenBank/DDBJ databases">
        <title>Genomic Encyclopedia of Type Strains, Phase IV (KMG-IV): sequencing the most valuable type-strain genomes for metagenomic binning, comparative biology and taxonomic classification.</title>
        <authorList>
            <person name="Goeker M."/>
        </authorList>
    </citation>
    <scope>NUCLEOTIDE SEQUENCE [LARGE SCALE GENOMIC DNA]</scope>
    <source>
        <strain evidence="1 2">DSM 16268</strain>
    </source>
</reference>